<evidence type="ECO:0000313" key="1">
    <source>
        <dbReference type="EMBL" id="TGJ99886.1"/>
    </source>
</evidence>
<name>A0A5R2AT30_9LEPT</name>
<dbReference type="EMBL" id="RQER01000008">
    <property type="protein sequence ID" value="TGJ99886.1"/>
    <property type="molecule type" value="Genomic_DNA"/>
</dbReference>
<organism evidence="1 2">
    <name type="scientific">Leptospira langatensis</name>
    <dbReference type="NCBI Taxonomy" id="2484983"/>
    <lineage>
        <taxon>Bacteria</taxon>
        <taxon>Pseudomonadati</taxon>
        <taxon>Spirochaetota</taxon>
        <taxon>Spirochaetia</taxon>
        <taxon>Leptospirales</taxon>
        <taxon>Leptospiraceae</taxon>
        <taxon>Leptospira</taxon>
    </lineage>
</organism>
<protein>
    <submittedName>
        <fullName evidence="1">Uncharacterized protein</fullName>
    </submittedName>
</protein>
<dbReference type="Proteomes" id="UP000297946">
    <property type="component" value="Unassembled WGS sequence"/>
</dbReference>
<sequence>MKFLKHRIKIYHSQIYAKNGEPKKKVIHEEHFLEVEENGKRQWYQAFKIPASAVSGKDVEKAN</sequence>
<accession>A0A5R2AT30</accession>
<gene>
    <name evidence="1" type="ORF">EHO57_14095</name>
</gene>
<comment type="caution">
    <text evidence="1">The sequence shown here is derived from an EMBL/GenBank/DDBJ whole genome shotgun (WGS) entry which is preliminary data.</text>
</comment>
<reference evidence="1 2" key="1">
    <citation type="journal article" date="2019" name="PLoS Negl. Trop. Dis.">
        <title>Revisiting the worldwide diversity of Leptospira species in the environment.</title>
        <authorList>
            <person name="Vincent A.T."/>
            <person name="Schiettekatte O."/>
            <person name="Bourhy P."/>
            <person name="Veyrier F.J."/>
            <person name="Picardeau M."/>
        </authorList>
    </citation>
    <scope>NUCLEOTIDE SEQUENCE [LARGE SCALE GENOMIC DNA]</scope>
    <source>
        <strain evidence="1 2">SSW18</strain>
    </source>
</reference>
<dbReference type="RefSeq" id="WP_135698392.1">
    <property type="nucleotide sequence ID" value="NZ_RQER01000008.1"/>
</dbReference>
<dbReference type="AlphaFoldDB" id="A0A5R2AT30"/>
<proteinExistence type="predicted"/>
<evidence type="ECO:0000313" key="2">
    <source>
        <dbReference type="Proteomes" id="UP000297946"/>
    </source>
</evidence>